<dbReference type="EMBL" id="JAVDXT010000001">
    <property type="protein sequence ID" value="MDR7376074.1"/>
    <property type="molecule type" value="Genomic_DNA"/>
</dbReference>
<comment type="caution">
    <text evidence="2">The sequence shown here is derived from an EMBL/GenBank/DDBJ whole genome shotgun (WGS) entry which is preliminary data.</text>
</comment>
<evidence type="ECO:0000313" key="3">
    <source>
        <dbReference type="Proteomes" id="UP001180487"/>
    </source>
</evidence>
<dbReference type="RefSeq" id="WP_310370755.1">
    <property type="nucleotide sequence ID" value="NZ_JAVDXT010000001.1"/>
</dbReference>
<name>A0ABU2C413_9BURK</name>
<feature type="region of interest" description="Disordered" evidence="1">
    <location>
        <begin position="184"/>
        <end position="217"/>
    </location>
</feature>
<reference evidence="2 3" key="1">
    <citation type="submission" date="2023-07" db="EMBL/GenBank/DDBJ databases">
        <title>Sorghum-associated microbial communities from plants grown in Nebraska, USA.</title>
        <authorList>
            <person name="Schachtman D."/>
        </authorList>
    </citation>
    <scope>NUCLEOTIDE SEQUENCE [LARGE SCALE GENOMIC DNA]</scope>
    <source>
        <strain evidence="2 3">BE313</strain>
    </source>
</reference>
<keyword evidence="2" id="KW-0808">Transferase</keyword>
<dbReference type="InterPro" id="IPR027417">
    <property type="entry name" value="P-loop_NTPase"/>
</dbReference>
<sequence length="217" mass="23314">MLIVLGGLPGTGKTAIARELAIRSPSVFLRIDIIEQALKKVSSLEQVGPAGYVVAYELARSNLALGMTVIADCVNPLLVTREAWQAVAASTSSDILEVEIVCSDLAEHRRRVEGRRADIPDFTLPTWEAVLQHEYEDWTTARLVIDSSLVSASDAAELILENWRSGTAGSNQRQKVADFSHAGEGSLSTLNRSPSSDHSSSQRPGLNADSLNTGCSL</sequence>
<dbReference type="SUPFAM" id="SSF52540">
    <property type="entry name" value="P-loop containing nucleoside triphosphate hydrolases"/>
    <property type="match status" value="1"/>
</dbReference>
<keyword evidence="2" id="KW-0418">Kinase</keyword>
<dbReference type="Pfam" id="PF13671">
    <property type="entry name" value="AAA_33"/>
    <property type="match status" value="1"/>
</dbReference>
<organism evidence="2 3">
    <name type="scientific">Rhodoferax ferrireducens</name>
    <dbReference type="NCBI Taxonomy" id="192843"/>
    <lineage>
        <taxon>Bacteria</taxon>
        <taxon>Pseudomonadati</taxon>
        <taxon>Pseudomonadota</taxon>
        <taxon>Betaproteobacteria</taxon>
        <taxon>Burkholderiales</taxon>
        <taxon>Comamonadaceae</taxon>
        <taxon>Rhodoferax</taxon>
    </lineage>
</organism>
<dbReference type="PANTHER" id="PTHR37807">
    <property type="entry name" value="OS07G0160300 PROTEIN"/>
    <property type="match status" value="1"/>
</dbReference>
<accession>A0ABU2C413</accession>
<dbReference type="Proteomes" id="UP001180487">
    <property type="component" value="Unassembled WGS sequence"/>
</dbReference>
<gene>
    <name evidence="2" type="ORF">J2X19_000732</name>
</gene>
<dbReference type="PANTHER" id="PTHR37807:SF3">
    <property type="entry name" value="OS07G0160300 PROTEIN"/>
    <property type="match status" value="1"/>
</dbReference>
<proteinExistence type="predicted"/>
<dbReference type="GO" id="GO:0016301">
    <property type="term" value="F:kinase activity"/>
    <property type="evidence" value="ECO:0007669"/>
    <property type="project" value="UniProtKB-KW"/>
</dbReference>
<dbReference type="Gene3D" id="3.40.50.300">
    <property type="entry name" value="P-loop containing nucleotide triphosphate hydrolases"/>
    <property type="match status" value="1"/>
</dbReference>
<protein>
    <submittedName>
        <fullName evidence="2">Kinase</fullName>
    </submittedName>
</protein>
<evidence type="ECO:0000313" key="2">
    <source>
        <dbReference type="EMBL" id="MDR7376074.1"/>
    </source>
</evidence>
<evidence type="ECO:0000256" key="1">
    <source>
        <dbReference type="SAM" id="MobiDB-lite"/>
    </source>
</evidence>
<keyword evidence="3" id="KW-1185">Reference proteome</keyword>